<dbReference type="GO" id="GO:0005886">
    <property type="term" value="C:plasma membrane"/>
    <property type="evidence" value="ECO:0007669"/>
    <property type="project" value="TreeGrafter"/>
</dbReference>
<feature type="transmembrane region" description="Helical" evidence="1">
    <location>
        <begin position="6"/>
        <end position="27"/>
    </location>
</feature>
<comment type="caution">
    <text evidence="3">The sequence shown here is derived from an EMBL/GenBank/DDBJ whole genome shotgun (WGS) entry which is preliminary data.</text>
</comment>
<reference evidence="4" key="1">
    <citation type="submission" date="2017-12" db="EMBL/GenBank/DDBJ databases">
        <authorList>
            <person name="Yu X.-Y."/>
        </authorList>
    </citation>
    <scope>NUCLEOTIDE SEQUENCE [LARGE SCALE GENOMIC DNA]</scope>
    <source>
        <strain evidence="4">ZYSR67-Z</strain>
    </source>
</reference>
<feature type="transmembrane region" description="Helical" evidence="1">
    <location>
        <begin position="39"/>
        <end position="61"/>
    </location>
</feature>
<feature type="transmembrane region" description="Helical" evidence="1">
    <location>
        <begin position="157"/>
        <end position="179"/>
    </location>
</feature>
<dbReference type="AlphaFoldDB" id="A0A2I0CQA7"/>
<dbReference type="Pfam" id="PF09335">
    <property type="entry name" value="VTT_dom"/>
    <property type="match status" value="1"/>
</dbReference>
<feature type="transmembrane region" description="Helical" evidence="1">
    <location>
        <begin position="125"/>
        <end position="145"/>
    </location>
</feature>
<gene>
    <name evidence="3" type="ORF">CW360_09295</name>
</gene>
<organism evidence="3 4">
    <name type="scientific">Pseudomonas fluvialis</name>
    <dbReference type="NCBI Taxonomy" id="1793966"/>
    <lineage>
        <taxon>Bacteria</taxon>
        <taxon>Pseudomonadati</taxon>
        <taxon>Pseudomonadota</taxon>
        <taxon>Gammaproteobacteria</taxon>
        <taxon>Pseudomonadales</taxon>
        <taxon>Pseudomonadaceae</taxon>
        <taxon>Pseudomonas</taxon>
    </lineage>
</organism>
<evidence type="ECO:0000256" key="1">
    <source>
        <dbReference type="SAM" id="Phobius"/>
    </source>
</evidence>
<dbReference type="PANTHER" id="PTHR42709:SF11">
    <property type="entry name" value="DEDA FAMILY PROTEIN"/>
    <property type="match status" value="1"/>
</dbReference>
<sequence>MIKQNLIKALIGLMLFIVAMGLLGMALEEELVVITTWIVERIGFAGLAAILMVTDTLVTPFPPDILLVVIANSPLAEHWPVYVGILGGISVLAGMTGYGIGRWLGHFAWAQRLFGRFKEEHHAFIRKYGFWAIVIGAVTPLPYSVTCWTAGVLNLRWSVVLAASLLFRIPRLYLFYWLLSSTGKLFSVA</sequence>
<name>A0A2I0CQA7_9PSED</name>
<dbReference type="InterPro" id="IPR051311">
    <property type="entry name" value="DedA_domain"/>
</dbReference>
<proteinExistence type="predicted"/>
<feature type="domain" description="VTT" evidence="2">
    <location>
        <begin position="70"/>
        <end position="177"/>
    </location>
</feature>
<dbReference type="RefSeq" id="WP_101193500.1">
    <property type="nucleotide sequence ID" value="NZ_JAYRQC010000019.1"/>
</dbReference>
<evidence type="ECO:0000313" key="4">
    <source>
        <dbReference type="Proteomes" id="UP000242861"/>
    </source>
</evidence>
<feature type="transmembrane region" description="Helical" evidence="1">
    <location>
        <begin position="81"/>
        <end position="104"/>
    </location>
</feature>
<keyword evidence="1" id="KW-0812">Transmembrane</keyword>
<evidence type="ECO:0000259" key="2">
    <source>
        <dbReference type="Pfam" id="PF09335"/>
    </source>
</evidence>
<dbReference type="EMBL" id="PIYS01000015">
    <property type="protein sequence ID" value="PKF71332.1"/>
    <property type="molecule type" value="Genomic_DNA"/>
</dbReference>
<evidence type="ECO:0000313" key="3">
    <source>
        <dbReference type="EMBL" id="PKF71332.1"/>
    </source>
</evidence>
<protein>
    <recommendedName>
        <fullName evidence="2">VTT domain-containing protein</fullName>
    </recommendedName>
</protein>
<dbReference type="PANTHER" id="PTHR42709">
    <property type="entry name" value="ALKALINE PHOSPHATASE LIKE PROTEIN"/>
    <property type="match status" value="1"/>
</dbReference>
<accession>A0A2I0CQA7</accession>
<keyword evidence="1" id="KW-1133">Transmembrane helix</keyword>
<keyword evidence="1" id="KW-0472">Membrane</keyword>
<dbReference type="InterPro" id="IPR032816">
    <property type="entry name" value="VTT_dom"/>
</dbReference>
<dbReference type="Proteomes" id="UP000242861">
    <property type="component" value="Unassembled WGS sequence"/>
</dbReference>